<dbReference type="EMBL" id="QHJG01000003">
    <property type="protein sequence ID" value="PWY57196.1"/>
    <property type="molecule type" value="Genomic_DNA"/>
</dbReference>
<evidence type="ECO:0000313" key="5">
    <source>
        <dbReference type="Proteomes" id="UP000287374"/>
    </source>
</evidence>
<reference evidence="2 4" key="1">
    <citation type="submission" date="2018-05" db="EMBL/GenBank/DDBJ databases">
        <title>Legionella qingyii sp.nov., whole genome shotgun sequence.</title>
        <authorList>
            <person name="Wu H."/>
            <person name="Zhu Q."/>
            <person name="Hu C."/>
        </authorList>
    </citation>
    <scope>NUCLEOTIDE SEQUENCE [LARGE SCALE GENOMIC DNA]</scope>
    <source>
        <strain evidence="2 4">HEB18</strain>
    </source>
</reference>
<name>A0A317U8F1_9GAMM</name>
<dbReference type="Proteomes" id="UP000287374">
    <property type="component" value="Unassembled WGS sequence"/>
</dbReference>
<proteinExistence type="predicted"/>
<dbReference type="EMBL" id="RZGX01000004">
    <property type="protein sequence ID" value="RUR24965.1"/>
    <property type="molecule type" value="Genomic_DNA"/>
</dbReference>
<reference evidence="3 5" key="2">
    <citation type="submission" date="2018-12" db="EMBL/GenBank/DDBJ databases">
        <title>Legionella sp,whole genome shotgun sequence.</title>
        <authorList>
            <person name="Wu H."/>
        </authorList>
    </citation>
    <scope>NUCLEOTIDE SEQUENCE [LARGE SCALE GENOMIC DNA]</scope>
    <source>
        <strain evidence="3">Km489</strain>
        <strain evidence="5">km489</strain>
    </source>
</reference>
<dbReference type="Proteomes" id="UP000247152">
    <property type="component" value="Unassembled WGS sequence"/>
</dbReference>
<evidence type="ECO:0000313" key="3">
    <source>
        <dbReference type="EMBL" id="RUR24965.1"/>
    </source>
</evidence>
<comment type="caution">
    <text evidence="2">The sequence shown here is derived from an EMBL/GenBank/DDBJ whole genome shotgun (WGS) entry which is preliminary data.</text>
</comment>
<dbReference type="RefSeq" id="WP_110141441.1">
    <property type="nucleotide sequence ID" value="NZ_RZGW01000002.1"/>
</dbReference>
<evidence type="ECO:0000313" key="4">
    <source>
        <dbReference type="Proteomes" id="UP000247152"/>
    </source>
</evidence>
<dbReference type="AlphaFoldDB" id="A0A317U8F1"/>
<dbReference type="EMBL" id="QHJG01000008">
    <property type="protein sequence ID" value="PWY56447.1"/>
    <property type="molecule type" value="Genomic_DNA"/>
</dbReference>
<keyword evidence="5" id="KW-1185">Reference proteome</keyword>
<accession>A0A317U8F1</accession>
<evidence type="ECO:0000313" key="2">
    <source>
        <dbReference type="EMBL" id="PWY57196.1"/>
    </source>
</evidence>
<evidence type="ECO:0000313" key="1">
    <source>
        <dbReference type="EMBL" id="PWY56447.1"/>
    </source>
</evidence>
<organism evidence="2 4">
    <name type="scientific">Legionella qingyii</name>
    <dbReference type="NCBI Taxonomy" id="2184757"/>
    <lineage>
        <taxon>Bacteria</taxon>
        <taxon>Pseudomonadati</taxon>
        <taxon>Pseudomonadota</taxon>
        <taxon>Gammaproteobacteria</taxon>
        <taxon>Legionellales</taxon>
        <taxon>Legionellaceae</taxon>
        <taxon>Legionella</taxon>
    </lineage>
</organism>
<sequence>MSKVVHTEKCRWGKTIFGALNMRTSRVYWKQADKGNSTQFIMFLRQLHKANPEKKMVKKFKK</sequence>
<protein>
    <submittedName>
        <fullName evidence="2">Uncharacterized protein</fullName>
    </submittedName>
</protein>
<gene>
    <name evidence="2" type="ORF">DGG96_02480</name>
    <name evidence="1" type="ORF">DGG96_06710</name>
    <name evidence="3" type="ORF">ELY20_04200</name>
</gene>